<sequence>MSDTNFAAIGQLVTEGRSLLDAIKGGAISAMQTQFDRQVEEHERGFAEKVAGYESRVNQATAPLMQVINGHDVYRVGDKRVYDIKHYVADGGYQAGANKDPAFPNVKDPTLPVSYFNLMEFVANSGFGSYSDTFKVEFYQTHRGMNSSNYVDHFVFTGASVQDSVSGFLEVKKTTEVGGLCLFISQPSGNREVRITRDMEGQRIPISLRDIGQGYDRGTARLSLKVDTRYYAGATRAFHLHGEYTSDRGQPPAKLYNKNAVHWSR</sequence>
<dbReference type="EMBL" id="VTXP01000017">
    <property type="protein sequence ID" value="NOJ25458.1"/>
    <property type="molecule type" value="Genomic_DNA"/>
</dbReference>
<dbReference type="RefSeq" id="WP_171353890.1">
    <property type="nucleotide sequence ID" value="NZ_VTXP01000017.1"/>
</dbReference>
<gene>
    <name evidence="1" type="ORF">F0238_22265</name>
</gene>
<organism evidence="1 2">
    <name type="scientific">Vibrio coralliilyticus</name>
    <dbReference type="NCBI Taxonomy" id="190893"/>
    <lineage>
        <taxon>Bacteria</taxon>
        <taxon>Pseudomonadati</taxon>
        <taxon>Pseudomonadota</taxon>
        <taxon>Gammaproteobacteria</taxon>
        <taxon>Vibrionales</taxon>
        <taxon>Vibrionaceae</taxon>
        <taxon>Vibrio</taxon>
    </lineage>
</organism>
<proteinExistence type="predicted"/>
<evidence type="ECO:0000313" key="1">
    <source>
        <dbReference type="EMBL" id="NOJ25458.1"/>
    </source>
</evidence>
<comment type="caution">
    <text evidence="1">The sequence shown here is derived from an EMBL/GenBank/DDBJ whole genome shotgun (WGS) entry which is preliminary data.</text>
</comment>
<evidence type="ECO:0000313" key="2">
    <source>
        <dbReference type="Proteomes" id="UP000576645"/>
    </source>
</evidence>
<reference evidence="1 2" key="1">
    <citation type="submission" date="2019-09" db="EMBL/GenBank/DDBJ databases">
        <title>Draft genome sequencing and comparative genomics of hatchery-associated Vibrios.</title>
        <authorList>
            <person name="Kehlet-Delgado H."/>
            <person name="Mueller R.S."/>
        </authorList>
    </citation>
    <scope>NUCLEOTIDE SEQUENCE [LARGE SCALE GENOMIC DNA]</scope>
    <source>
        <strain evidence="1 2">09-121-3</strain>
    </source>
</reference>
<protein>
    <submittedName>
        <fullName evidence="1">Uncharacterized protein</fullName>
    </submittedName>
</protein>
<dbReference type="Proteomes" id="UP000576645">
    <property type="component" value="Unassembled WGS sequence"/>
</dbReference>
<dbReference type="AlphaFoldDB" id="A0AAP6ZVJ7"/>
<name>A0AAP6ZVJ7_9VIBR</name>
<accession>A0AAP6ZVJ7</accession>